<evidence type="ECO:0000313" key="3">
    <source>
        <dbReference type="Proteomes" id="UP000246121"/>
    </source>
</evidence>
<dbReference type="VEuPathDB" id="TriTrypDB:TCSYLVIO_008896"/>
<dbReference type="VEuPathDB" id="TriTrypDB:TcCLB.511303.30"/>
<dbReference type="VEuPathDB" id="TriTrypDB:TcCL_NonESM03082"/>
<accession>A0A2V2VE05</accession>
<dbReference type="VEuPathDB" id="TriTrypDB:TCDM_05162"/>
<dbReference type="VEuPathDB" id="TriTrypDB:TcBrA4_0134500"/>
<comment type="caution">
    <text evidence="2">The sequence shown here is derived from an EMBL/GenBank/DDBJ whole genome shotgun (WGS) entry which is preliminary data.</text>
</comment>
<reference evidence="2 3" key="1">
    <citation type="journal article" date="2018" name="Microb. Genom.">
        <title>Expanding an expanded genome: long-read sequencing of Trypanosoma cruzi.</title>
        <authorList>
            <person name="Berna L."/>
            <person name="Rodriguez M."/>
            <person name="Chiribao M.L."/>
            <person name="Parodi-Talice A."/>
            <person name="Pita S."/>
            <person name="Rijo G."/>
            <person name="Alvarez-Valin F."/>
            <person name="Robello C."/>
        </authorList>
    </citation>
    <scope>NUCLEOTIDE SEQUENCE [LARGE SCALE GENOMIC DNA]</scope>
    <source>
        <strain evidence="2 3">Dm28c</strain>
    </source>
</reference>
<dbReference type="Proteomes" id="UP000246121">
    <property type="component" value="Unassembled WGS sequence"/>
</dbReference>
<dbReference type="VEuPathDB" id="TriTrypDB:Tc_MARK_7584"/>
<proteinExistence type="predicted"/>
<dbReference type="VEuPathDB" id="TriTrypDB:ECC02_001504"/>
<protein>
    <recommendedName>
        <fullName evidence="1">Methyltransferase domain-containing protein</fullName>
    </recommendedName>
</protein>
<dbReference type="PANTHER" id="PTHR12496">
    <property type="entry name" value="CGI-41 METHYLTRANSFERASE"/>
    <property type="match status" value="1"/>
</dbReference>
<dbReference type="VEuPathDB" id="TriTrypDB:C4B63_25g241"/>
<dbReference type="VEuPathDB" id="TriTrypDB:C3747_23g329"/>
<evidence type="ECO:0000313" key="2">
    <source>
        <dbReference type="EMBL" id="PWU94667.1"/>
    </source>
</evidence>
<dbReference type="VEuPathDB" id="TriTrypDB:TcCLB.509179.30"/>
<sequence>MAHRLLLPLPSAFSPPDSDVEGYGVFTCDDHDTDAEHPALKAYIDRLSAFLCKTRLIQYHPEDFFLIFLLHDEKEAAVKAEALKYPDGSAVREEEVAYMRDLCGAFTTLMSDSNTLVVELHAMIRDGPPVGSAACLHSFFLETRALQMNRQRRPRNDAASVTLRTPQENISIASPSFASSLPQNGQEGDELKKRLRRDRVMKVVLGHGMGRKKQHEVGVVCDTIVDLVACCNATRTGTGMPPPDPVETVLNVGEGKGYVSRALALCDGLQVVGLDCNPAHKERAMERVEFLLQGRLGVDAASGESRGRDMLNLMYEPRGHMATVACRVGPCMDWADVLRGHVRLSDGASLEGCDIFAGTIASEQQEIEEAEAPRTLKGANDGTKIQCRICCHITRRSAVNTIIRHVRRHLQSDDLNNFSGILSKETIDGWNRELSVEAFNRKIITTFFTDEVYYKSNAAVEDEASAKWTRVGSEGSCFSDGMMREKLRDTLNTYDCLVNVQMPRGTRAEVLLPMRQPKQQSILPLSQLGDEIDGTDTPGNFLYRYVHTFLTVVGYDCAPNRHFVITDDGSQKEAFALLQYLHGSNQVDGKFIDERYVPPAEDAWSMKLALLLRVIPPATPRMPIVHVPDLRNVVMMGLHPCGDLGSNVCRLFVESASRGLLLVSCCWHALTNAGFPLSYELQRRGWRTEQLSLLLATQPFDMWSTVSAEGHRESVCVLFYRSLLKLFWSRLRDRWQNSTAASMAAIRCCPFAEVPHLEPAFLRRIAKIKSTITMEVFYVEVCREYFLDGTTTARKPQYTLQSHVCSSCREAQTKYLFSDTNVSLAAEIGREFFATHFAPFLGMTVLRMWMCHLVETMLLLDRTLFLSEMLRRDRRCRGSVVSLVPLFDGAVSPRMYGVLARRIPN</sequence>
<dbReference type="SUPFAM" id="SSF53335">
    <property type="entry name" value="S-adenosyl-L-methionine-dependent methyltransferases"/>
    <property type="match status" value="1"/>
</dbReference>
<evidence type="ECO:0000259" key="1">
    <source>
        <dbReference type="Pfam" id="PF13679"/>
    </source>
</evidence>
<dbReference type="PANTHER" id="PTHR12496:SF0">
    <property type="entry name" value="METHYLTRANSFERASE DOMAIN-CONTAINING PROTEIN"/>
    <property type="match status" value="1"/>
</dbReference>
<dbReference type="Pfam" id="PF13679">
    <property type="entry name" value="Methyltransf_32"/>
    <property type="match status" value="1"/>
</dbReference>
<feature type="domain" description="Methyltransferase" evidence="1">
    <location>
        <begin position="632"/>
        <end position="671"/>
    </location>
</feature>
<dbReference type="VEuPathDB" id="TriTrypDB:TcG_03359"/>
<organism evidence="2 3">
    <name type="scientific">Trypanosoma cruzi</name>
    <dbReference type="NCBI Taxonomy" id="5693"/>
    <lineage>
        <taxon>Eukaryota</taxon>
        <taxon>Discoba</taxon>
        <taxon>Euglenozoa</taxon>
        <taxon>Kinetoplastea</taxon>
        <taxon>Metakinetoplastina</taxon>
        <taxon>Trypanosomatida</taxon>
        <taxon>Trypanosomatidae</taxon>
        <taxon>Trypanosoma</taxon>
        <taxon>Schizotrypanum</taxon>
    </lineage>
</organism>
<dbReference type="EMBL" id="PRFA01000025">
    <property type="protein sequence ID" value="PWU94667.1"/>
    <property type="molecule type" value="Genomic_DNA"/>
</dbReference>
<dbReference type="AlphaFoldDB" id="A0A2V2VE05"/>
<dbReference type="VEuPathDB" id="TriTrypDB:TcYC6_0049110"/>
<name>A0A2V2VE05_TRYCR</name>
<dbReference type="InterPro" id="IPR025714">
    <property type="entry name" value="Methyltranfer_dom"/>
</dbReference>
<dbReference type="InterPro" id="IPR052220">
    <property type="entry name" value="METTL25"/>
</dbReference>
<dbReference type="VEuPathDB" id="TriTrypDB:BCY84_16797"/>
<dbReference type="InterPro" id="IPR029063">
    <property type="entry name" value="SAM-dependent_MTases_sf"/>
</dbReference>
<gene>
    <name evidence="2" type="ORF">C4B63_25g241</name>
</gene>